<accession>A0A166FXT3</accession>
<feature type="active site" evidence="3">
    <location>
        <position position="88"/>
    </location>
</feature>
<sequence length="549" mass="58370">MRLTALTLVLAATAVAALKIPLNLQSRRTQSQRSTSVTVSKPSTAVSNAKNLAVTSGTDTGFDVDSVRDLVYLANITIGGTQYPVQLDTGSSDLWVQGAVTPMPNAIQTSQTYNLTYGIGWAYGAVSYAPVQFAGIDVPSQAFMDVSSVDNPALDYGAVGILGLGFTSLSTIDALVNTTGASTGRSLLYNLFLDNPNEPNFIAFSLSRSTDTNDTADGLFTIGEYDPKYKAVANSDPIPTWPLNSPARWSVLVDSIVVGKNQISVTTGVADAPSNKAVALLDSGTSYSYAPTEVCEAIYGGVEGATYDAAGGVWVVPCNAEIDMAIQINNIVYPMDPLDVSPQSSEDNNTCIGSFLPQSVSVGAGQFDWLIGDNFLRSVYSVYNFGDFDSAGEMGSPYLKLMALVDPDAASVAFHKVRGGSASSNITYNAANSTNSPVTVSLSDNVAEVLMKLGTYFPIMLAVIALNSVLLLVLLIVVIVYLVRKRVPRATARKNRGRTSPVPLSRTNSRFSSGANSQHIYEPVSMALTEDTFVPPVRTSLSQDLKRKW</sequence>
<dbReference type="InterPro" id="IPR001969">
    <property type="entry name" value="Aspartic_peptidase_AS"/>
</dbReference>
<comment type="similarity">
    <text evidence="1 4">Belongs to the peptidase A1 family.</text>
</comment>
<dbReference type="InterPro" id="IPR001461">
    <property type="entry name" value="Aspartic_peptidase_A1"/>
</dbReference>
<dbReference type="SUPFAM" id="SSF50630">
    <property type="entry name" value="Acid proteases"/>
    <property type="match status" value="1"/>
</dbReference>
<evidence type="ECO:0000256" key="1">
    <source>
        <dbReference type="ARBA" id="ARBA00007447"/>
    </source>
</evidence>
<evidence type="ECO:0000256" key="3">
    <source>
        <dbReference type="PIRSR" id="PIRSR601461-1"/>
    </source>
</evidence>
<evidence type="ECO:0000313" key="10">
    <source>
        <dbReference type="Proteomes" id="UP000076532"/>
    </source>
</evidence>
<dbReference type="GO" id="GO:0004190">
    <property type="term" value="F:aspartic-type endopeptidase activity"/>
    <property type="evidence" value="ECO:0007669"/>
    <property type="project" value="UniProtKB-KW"/>
</dbReference>
<reference evidence="9 10" key="1">
    <citation type="journal article" date="2016" name="Mol. Biol. Evol.">
        <title>Comparative Genomics of Early-Diverging Mushroom-Forming Fungi Provides Insights into the Origins of Lignocellulose Decay Capabilities.</title>
        <authorList>
            <person name="Nagy L.G."/>
            <person name="Riley R."/>
            <person name="Tritt A."/>
            <person name="Adam C."/>
            <person name="Daum C."/>
            <person name="Floudas D."/>
            <person name="Sun H."/>
            <person name="Yadav J.S."/>
            <person name="Pangilinan J."/>
            <person name="Larsson K.H."/>
            <person name="Matsuura K."/>
            <person name="Barry K."/>
            <person name="Labutti K."/>
            <person name="Kuo R."/>
            <person name="Ohm R.A."/>
            <person name="Bhattacharya S.S."/>
            <person name="Shirouzu T."/>
            <person name="Yoshinaga Y."/>
            <person name="Martin F.M."/>
            <person name="Grigoriev I.V."/>
            <person name="Hibbett D.S."/>
        </authorList>
    </citation>
    <scope>NUCLEOTIDE SEQUENCE [LARGE SCALE GENOMIC DNA]</scope>
    <source>
        <strain evidence="9 10">CBS 109695</strain>
    </source>
</reference>
<feature type="compositionally biased region" description="Polar residues" evidence="5">
    <location>
        <begin position="505"/>
        <end position="515"/>
    </location>
</feature>
<evidence type="ECO:0000256" key="6">
    <source>
        <dbReference type="SAM" id="Phobius"/>
    </source>
</evidence>
<dbReference type="InterPro" id="IPR021109">
    <property type="entry name" value="Peptidase_aspartic_dom_sf"/>
</dbReference>
<feature type="transmembrane region" description="Helical" evidence="6">
    <location>
        <begin position="456"/>
        <end position="483"/>
    </location>
</feature>
<dbReference type="InterPro" id="IPR034164">
    <property type="entry name" value="Pepsin-like_dom"/>
</dbReference>
<dbReference type="CDD" id="cd05471">
    <property type="entry name" value="pepsin_like"/>
    <property type="match status" value="1"/>
</dbReference>
<keyword evidence="6" id="KW-1133">Transmembrane helix</keyword>
<evidence type="ECO:0000259" key="8">
    <source>
        <dbReference type="PROSITE" id="PS51767"/>
    </source>
</evidence>
<name>A0A166FXT3_9AGAM</name>
<dbReference type="Pfam" id="PF00026">
    <property type="entry name" value="Asp"/>
    <property type="match status" value="1"/>
</dbReference>
<gene>
    <name evidence="9" type="ORF">FIBSPDRAFT_747316</name>
</gene>
<proteinExistence type="inferred from homology"/>
<evidence type="ECO:0000256" key="7">
    <source>
        <dbReference type="SAM" id="SignalP"/>
    </source>
</evidence>
<keyword evidence="6" id="KW-0812">Transmembrane</keyword>
<keyword evidence="7" id="KW-0732">Signal</keyword>
<organism evidence="9 10">
    <name type="scientific">Athelia psychrophila</name>
    <dbReference type="NCBI Taxonomy" id="1759441"/>
    <lineage>
        <taxon>Eukaryota</taxon>
        <taxon>Fungi</taxon>
        <taxon>Dikarya</taxon>
        <taxon>Basidiomycota</taxon>
        <taxon>Agaricomycotina</taxon>
        <taxon>Agaricomycetes</taxon>
        <taxon>Agaricomycetidae</taxon>
        <taxon>Atheliales</taxon>
        <taxon>Atheliaceae</taxon>
        <taxon>Athelia</taxon>
    </lineage>
</organism>
<evidence type="ECO:0000313" key="9">
    <source>
        <dbReference type="EMBL" id="KZP17277.1"/>
    </source>
</evidence>
<dbReference type="InterPro" id="IPR033121">
    <property type="entry name" value="PEPTIDASE_A1"/>
</dbReference>
<protein>
    <submittedName>
        <fullName evidence="9">Acid protease</fullName>
    </submittedName>
</protein>
<evidence type="ECO:0000256" key="2">
    <source>
        <dbReference type="ARBA" id="ARBA00022750"/>
    </source>
</evidence>
<keyword evidence="10" id="KW-1185">Reference proteome</keyword>
<dbReference type="STRING" id="436010.A0A166FXT3"/>
<dbReference type="PROSITE" id="PS00141">
    <property type="entry name" value="ASP_PROTEASE"/>
    <property type="match status" value="1"/>
</dbReference>
<feature type="domain" description="Peptidase A1" evidence="8">
    <location>
        <begin position="72"/>
        <end position="394"/>
    </location>
</feature>
<evidence type="ECO:0000256" key="5">
    <source>
        <dbReference type="SAM" id="MobiDB-lite"/>
    </source>
</evidence>
<dbReference type="GO" id="GO:0006508">
    <property type="term" value="P:proteolysis"/>
    <property type="evidence" value="ECO:0007669"/>
    <property type="project" value="UniProtKB-KW"/>
</dbReference>
<dbReference type="Proteomes" id="UP000076532">
    <property type="component" value="Unassembled WGS sequence"/>
</dbReference>
<evidence type="ECO:0000256" key="4">
    <source>
        <dbReference type="RuleBase" id="RU000454"/>
    </source>
</evidence>
<keyword evidence="4" id="KW-0378">Hydrolase</keyword>
<keyword evidence="4 9" id="KW-0645">Protease</keyword>
<feature type="active site" evidence="3">
    <location>
        <position position="282"/>
    </location>
</feature>
<feature type="region of interest" description="Disordered" evidence="5">
    <location>
        <begin position="492"/>
        <end position="515"/>
    </location>
</feature>
<dbReference type="PANTHER" id="PTHR47966">
    <property type="entry name" value="BETA-SITE APP-CLEAVING ENZYME, ISOFORM A-RELATED"/>
    <property type="match status" value="1"/>
</dbReference>
<feature type="chain" id="PRO_5007873597" evidence="7">
    <location>
        <begin position="18"/>
        <end position="549"/>
    </location>
</feature>
<dbReference type="OrthoDB" id="2747330at2759"/>
<dbReference type="AlphaFoldDB" id="A0A166FXT3"/>
<dbReference type="PRINTS" id="PR00792">
    <property type="entry name" value="PEPSIN"/>
</dbReference>
<dbReference type="PANTHER" id="PTHR47966:SF51">
    <property type="entry name" value="BETA-SITE APP-CLEAVING ENZYME, ISOFORM A-RELATED"/>
    <property type="match status" value="1"/>
</dbReference>
<dbReference type="Gene3D" id="2.40.70.10">
    <property type="entry name" value="Acid Proteases"/>
    <property type="match status" value="2"/>
</dbReference>
<dbReference type="PROSITE" id="PS51767">
    <property type="entry name" value="PEPTIDASE_A1"/>
    <property type="match status" value="1"/>
</dbReference>
<feature type="signal peptide" evidence="7">
    <location>
        <begin position="1"/>
        <end position="17"/>
    </location>
</feature>
<keyword evidence="2 4" id="KW-0064">Aspartyl protease</keyword>
<keyword evidence="6" id="KW-0472">Membrane</keyword>
<dbReference type="EMBL" id="KV417584">
    <property type="protein sequence ID" value="KZP17277.1"/>
    <property type="molecule type" value="Genomic_DNA"/>
</dbReference>